<evidence type="ECO:0000313" key="9">
    <source>
        <dbReference type="Proteomes" id="UP000646478"/>
    </source>
</evidence>
<dbReference type="PANTHER" id="PTHR22911:SF6">
    <property type="entry name" value="SOLUTE CARRIER FAMILY 35 MEMBER G1"/>
    <property type="match status" value="1"/>
</dbReference>
<gene>
    <name evidence="8" type="ORF">GCM10011491_07370</name>
</gene>
<feature type="transmembrane region" description="Helical" evidence="6">
    <location>
        <begin position="218"/>
        <end position="239"/>
    </location>
</feature>
<dbReference type="Pfam" id="PF00892">
    <property type="entry name" value="EamA"/>
    <property type="match status" value="2"/>
</dbReference>
<comment type="caution">
    <text evidence="8">The sequence shown here is derived from an EMBL/GenBank/DDBJ whole genome shotgun (WGS) entry which is preliminary data.</text>
</comment>
<feature type="transmembrane region" description="Helical" evidence="6">
    <location>
        <begin position="246"/>
        <end position="267"/>
    </location>
</feature>
<keyword evidence="3 6" id="KW-0812">Transmembrane</keyword>
<evidence type="ECO:0000313" key="8">
    <source>
        <dbReference type="EMBL" id="GGA82476.1"/>
    </source>
</evidence>
<feature type="transmembrane region" description="Helical" evidence="6">
    <location>
        <begin position="179"/>
        <end position="198"/>
    </location>
</feature>
<dbReference type="GO" id="GO:0016020">
    <property type="term" value="C:membrane"/>
    <property type="evidence" value="ECO:0007669"/>
    <property type="project" value="UniProtKB-SubCell"/>
</dbReference>
<evidence type="ECO:0000256" key="1">
    <source>
        <dbReference type="ARBA" id="ARBA00004141"/>
    </source>
</evidence>
<evidence type="ECO:0000256" key="2">
    <source>
        <dbReference type="ARBA" id="ARBA00009853"/>
    </source>
</evidence>
<evidence type="ECO:0000256" key="3">
    <source>
        <dbReference type="ARBA" id="ARBA00022692"/>
    </source>
</evidence>
<comment type="similarity">
    <text evidence="2">Belongs to the drug/metabolite transporter (DMT) superfamily. 10 TMS drug/metabolite exporter (DME) (TC 2.A.7.3) family.</text>
</comment>
<feature type="domain" description="EamA" evidence="7">
    <location>
        <begin position="6"/>
        <end position="140"/>
    </location>
</feature>
<feature type="transmembrane region" description="Helical" evidence="6">
    <location>
        <begin position="123"/>
        <end position="140"/>
    </location>
</feature>
<dbReference type="AlphaFoldDB" id="A0A916S654"/>
<feature type="domain" description="EamA" evidence="7">
    <location>
        <begin position="152"/>
        <end position="284"/>
    </location>
</feature>
<feature type="transmembrane region" description="Helical" evidence="6">
    <location>
        <begin position="98"/>
        <end position="116"/>
    </location>
</feature>
<evidence type="ECO:0000256" key="4">
    <source>
        <dbReference type="ARBA" id="ARBA00022989"/>
    </source>
</evidence>
<keyword evidence="9" id="KW-1185">Reference proteome</keyword>
<keyword evidence="5 6" id="KW-0472">Membrane</keyword>
<reference evidence="8" key="2">
    <citation type="submission" date="2020-09" db="EMBL/GenBank/DDBJ databases">
        <authorList>
            <person name="Sun Q."/>
            <person name="Zhou Y."/>
        </authorList>
    </citation>
    <scope>NUCLEOTIDE SEQUENCE</scope>
    <source>
        <strain evidence="8">CGMCC 1.15082</strain>
    </source>
</reference>
<dbReference type="PANTHER" id="PTHR22911">
    <property type="entry name" value="ACYL-MALONYL CONDENSING ENZYME-RELATED"/>
    <property type="match status" value="1"/>
</dbReference>
<name>A0A916S654_9HYPH</name>
<evidence type="ECO:0000256" key="6">
    <source>
        <dbReference type="SAM" id="Phobius"/>
    </source>
</evidence>
<dbReference type="EMBL" id="BMHH01000002">
    <property type="protein sequence ID" value="GGA82476.1"/>
    <property type="molecule type" value="Genomic_DNA"/>
</dbReference>
<organism evidence="8 9">
    <name type="scientific">Brucella endophytica</name>
    <dbReference type="NCBI Taxonomy" id="1963359"/>
    <lineage>
        <taxon>Bacteria</taxon>
        <taxon>Pseudomonadati</taxon>
        <taxon>Pseudomonadota</taxon>
        <taxon>Alphaproteobacteria</taxon>
        <taxon>Hyphomicrobiales</taxon>
        <taxon>Brucellaceae</taxon>
        <taxon>Brucella/Ochrobactrum group</taxon>
        <taxon>Brucella</taxon>
    </lineage>
</organism>
<dbReference type="Gene3D" id="1.10.3730.20">
    <property type="match status" value="1"/>
</dbReference>
<evidence type="ECO:0000259" key="7">
    <source>
        <dbReference type="Pfam" id="PF00892"/>
    </source>
</evidence>
<proteinExistence type="inferred from homology"/>
<feature type="transmembrane region" description="Helical" evidence="6">
    <location>
        <begin position="273"/>
        <end position="290"/>
    </location>
</feature>
<comment type="subcellular location">
    <subcellularLocation>
        <location evidence="1">Membrane</location>
        <topology evidence="1">Multi-pass membrane protein</topology>
    </subcellularLocation>
</comment>
<sequence length="305" mass="32471">MQPHVKGMIVMASAMLFLPLLDAIGKWLSTMDSVPPATVSFSRFVIQALLTVAILLAMGGWRGLATHNLSGNLIRGALMGIGSLCFFTAVKYMPLADAIAIFFVEPLLLTLSSAVVLKEQVGWRRLTAVAVGFIGTLIVVQPSFELFGWVSLLPLGTATCFATYLTMNRKYGVADSPMVMQFYAGVGGVLFTAPVILVGELAGHPDMGFGLATLPLSWGLLAAMGAIATIGHLLVVQAFRLAPASMLAPFQYLEIVMAVLVGLFVFGEFPTPSKWLGILIIAGSGIYVFMRERRVKEGAGEAAIA</sequence>
<evidence type="ECO:0000256" key="5">
    <source>
        <dbReference type="ARBA" id="ARBA00023136"/>
    </source>
</evidence>
<protein>
    <submittedName>
        <fullName evidence="8">Permease</fullName>
    </submittedName>
</protein>
<dbReference type="SUPFAM" id="SSF103481">
    <property type="entry name" value="Multidrug resistance efflux transporter EmrE"/>
    <property type="match status" value="2"/>
</dbReference>
<feature type="transmembrane region" description="Helical" evidence="6">
    <location>
        <begin position="146"/>
        <end position="167"/>
    </location>
</feature>
<feature type="transmembrane region" description="Helical" evidence="6">
    <location>
        <begin position="73"/>
        <end position="92"/>
    </location>
</feature>
<keyword evidence="4 6" id="KW-1133">Transmembrane helix</keyword>
<dbReference type="InterPro" id="IPR000620">
    <property type="entry name" value="EamA_dom"/>
</dbReference>
<dbReference type="Proteomes" id="UP000646478">
    <property type="component" value="Unassembled WGS sequence"/>
</dbReference>
<reference evidence="8" key="1">
    <citation type="journal article" date="2014" name="Int. J. Syst. Evol. Microbiol.">
        <title>Complete genome sequence of Corynebacterium casei LMG S-19264T (=DSM 44701T), isolated from a smear-ripened cheese.</title>
        <authorList>
            <consortium name="US DOE Joint Genome Institute (JGI-PGF)"/>
            <person name="Walter F."/>
            <person name="Albersmeier A."/>
            <person name="Kalinowski J."/>
            <person name="Ruckert C."/>
        </authorList>
    </citation>
    <scope>NUCLEOTIDE SEQUENCE</scope>
    <source>
        <strain evidence="8">CGMCC 1.15082</strain>
    </source>
</reference>
<dbReference type="InterPro" id="IPR037185">
    <property type="entry name" value="EmrE-like"/>
</dbReference>
<feature type="transmembrane region" description="Helical" evidence="6">
    <location>
        <begin position="41"/>
        <end position="61"/>
    </location>
</feature>
<accession>A0A916S654</accession>